<organism evidence="2 3">
    <name type="scientific">Triticum turgidum subsp. durum</name>
    <name type="common">Durum wheat</name>
    <name type="synonym">Triticum durum</name>
    <dbReference type="NCBI Taxonomy" id="4567"/>
    <lineage>
        <taxon>Eukaryota</taxon>
        <taxon>Viridiplantae</taxon>
        <taxon>Streptophyta</taxon>
        <taxon>Embryophyta</taxon>
        <taxon>Tracheophyta</taxon>
        <taxon>Spermatophyta</taxon>
        <taxon>Magnoliopsida</taxon>
        <taxon>Liliopsida</taxon>
        <taxon>Poales</taxon>
        <taxon>Poaceae</taxon>
        <taxon>BOP clade</taxon>
        <taxon>Pooideae</taxon>
        <taxon>Triticodae</taxon>
        <taxon>Triticeae</taxon>
        <taxon>Triticinae</taxon>
        <taxon>Triticum</taxon>
    </lineage>
</organism>
<evidence type="ECO:0000313" key="2">
    <source>
        <dbReference type="EMBL" id="VAH81408.1"/>
    </source>
</evidence>
<reference evidence="2 3" key="1">
    <citation type="submission" date="2017-09" db="EMBL/GenBank/DDBJ databases">
        <authorList>
            <consortium name="International Durum Wheat Genome Sequencing Consortium (IDWGSC)"/>
            <person name="Milanesi L."/>
        </authorList>
    </citation>
    <scope>NUCLEOTIDE SEQUENCE [LARGE SCALE GENOMIC DNA]</scope>
    <source>
        <strain evidence="3">cv. Svevo</strain>
    </source>
</reference>
<dbReference type="EMBL" id="LT934116">
    <property type="protein sequence ID" value="VAH81408.1"/>
    <property type="molecule type" value="Genomic_DNA"/>
</dbReference>
<dbReference type="Gramene" id="TRITD3Bv1G197430.1">
    <property type="protein sequence ID" value="TRITD3Bv1G197430.1"/>
    <property type="gene ID" value="TRITD3Bv1G197430"/>
</dbReference>
<protein>
    <submittedName>
        <fullName evidence="2">Uncharacterized protein</fullName>
    </submittedName>
</protein>
<feature type="compositionally biased region" description="Low complexity" evidence="1">
    <location>
        <begin position="37"/>
        <end position="54"/>
    </location>
</feature>
<proteinExistence type="predicted"/>
<sequence length="165" mass="17443">MTIRPHPGAHTATPDLTPDHTADEKTSAAPAISYHCGSSSADGDGDAPSAWSSSLGNSETMELCCADGYLPLGPGATAEELRTHIGGHHNIVGRHNFWRAKVFDDVIAAFRVAEAGVTPDPTGTSVRLCAPALAHGPAWRERRRGSVHCRCQNRQISGRGPKLCV</sequence>
<accession>A0A9R1S5L7</accession>
<feature type="region of interest" description="Disordered" evidence="1">
    <location>
        <begin position="1"/>
        <end position="54"/>
    </location>
</feature>
<feature type="compositionally biased region" description="Basic and acidic residues" evidence="1">
    <location>
        <begin position="17"/>
        <end position="26"/>
    </location>
</feature>
<evidence type="ECO:0000256" key="1">
    <source>
        <dbReference type="SAM" id="MobiDB-lite"/>
    </source>
</evidence>
<dbReference type="Proteomes" id="UP000324705">
    <property type="component" value="Chromosome 3B"/>
</dbReference>
<dbReference type="AlphaFoldDB" id="A0A9R1S5L7"/>
<name>A0A9R1S5L7_TRITD</name>
<evidence type="ECO:0000313" key="3">
    <source>
        <dbReference type="Proteomes" id="UP000324705"/>
    </source>
</evidence>
<keyword evidence="3" id="KW-1185">Reference proteome</keyword>
<gene>
    <name evidence="2" type="ORF">TRITD_3Bv1G197430</name>
</gene>